<keyword evidence="4" id="KW-1185">Reference proteome</keyword>
<sequence length="417" mass="46796">MPSSTRIFDQFLACPYSLDSLAGDRPHLAHNRCPLSKISLKRVSLVSGVLLTLIIVPVVHYHSPPILKPVYPDSGSANCTDVNHQETVAKRAHNATLGFGEIVYISMPDRSDRQDAMTLLSAYAGLKLKLIPGVFGTEISSKAIPDGVSPKTRPSELGCWRAHADAWRYLLESDMDTLLIFEDDLDWNPNLKKTLENLSLQMQNSKIRVDEPSDYERANAPYGLDWDVLYLGSCKESSNPDFRGVVQIWDDPDVPDVEIIKKTKLTYETLQNFGLSDEEIGQKRTLSPAYQTVCTTAYGITRRGAQRLLITMSYIGFHNAVDTDMSRIFREGGLRGYTLTPPAFSQFRVGGSRDTDNRDPGDPRLGDSITGRGNLHGYNKKLKGSVRWSMVEDLQFDNWAEYRRIKEARTANSVESW</sequence>
<protein>
    <recommendedName>
        <fullName evidence="2">Glycosyl transferase family 25 domain-containing protein</fullName>
    </recommendedName>
</protein>
<evidence type="ECO:0000313" key="3">
    <source>
        <dbReference type="EMBL" id="ODQ73353.1"/>
    </source>
</evidence>
<dbReference type="OrthoDB" id="47375at2759"/>
<feature type="domain" description="Glycosyl transferase family 25" evidence="2">
    <location>
        <begin position="105"/>
        <end position="204"/>
    </location>
</feature>
<evidence type="ECO:0000256" key="1">
    <source>
        <dbReference type="SAM" id="MobiDB-lite"/>
    </source>
</evidence>
<dbReference type="InterPro" id="IPR002654">
    <property type="entry name" value="Glyco_trans_25"/>
</dbReference>
<dbReference type="CDD" id="cd06532">
    <property type="entry name" value="Glyco_transf_25"/>
    <property type="match status" value="1"/>
</dbReference>
<evidence type="ECO:0000313" key="4">
    <source>
        <dbReference type="Proteomes" id="UP000094385"/>
    </source>
</evidence>
<proteinExistence type="predicted"/>
<dbReference type="AlphaFoldDB" id="A0A1E3Q6N7"/>
<feature type="compositionally biased region" description="Basic and acidic residues" evidence="1">
    <location>
        <begin position="351"/>
        <end position="365"/>
    </location>
</feature>
<dbReference type="EMBL" id="KV454294">
    <property type="protein sequence ID" value="ODQ73353.1"/>
    <property type="molecule type" value="Genomic_DNA"/>
</dbReference>
<reference evidence="3 4" key="1">
    <citation type="journal article" date="2016" name="Proc. Natl. Acad. Sci. U.S.A.">
        <title>Comparative genomics of biotechnologically important yeasts.</title>
        <authorList>
            <person name="Riley R."/>
            <person name="Haridas S."/>
            <person name="Wolfe K.H."/>
            <person name="Lopes M.R."/>
            <person name="Hittinger C.T."/>
            <person name="Goeker M."/>
            <person name="Salamov A.A."/>
            <person name="Wisecaver J.H."/>
            <person name="Long T.M."/>
            <person name="Calvey C.H."/>
            <person name="Aerts A.L."/>
            <person name="Barry K.W."/>
            <person name="Choi C."/>
            <person name="Clum A."/>
            <person name="Coughlan A.Y."/>
            <person name="Deshpande S."/>
            <person name="Douglass A.P."/>
            <person name="Hanson S.J."/>
            <person name="Klenk H.-P."/>
            <person name="LaButti K.M."/>
            <person name="Lapidus A."/>
            <person name="Lindquist E.A."/>
            <person name="Lipzen A.M."/>
            <person name="Meier-Kolthoff J.P."/>
            <person name="Ohm R.A."/>
            <person name="Otillar R.P."/>
            <person name="Pangilinan J.L."/>
            <person name="Peng Y."/>
            <person name="Rokas A."/>
            <person name="Rosa C.A."/>
            <person name="Scheuner C."/>
            <person name="Sibirny A.A."/>
            <person name="Slot J.C."/>
            <person name="Stielow J.B."/>
            <person name="Sun H."/>
            <person name="Kurtzman C.P."/>
            <person name="Blackwell M."/>
            <person name="Grigoriev I.V."/>
            <person name="Jeffries T.W."/>
        </authorList>
    </citation>
    <scope>NUCLEOTIDE SEQUENCE [LARGE SCALE GENOMIC DNA]</scope>
    <source>
        <strain evidence="3 4">NRRL Y-11557</strain>
    </source>
</reference>
<dbReference type="STRING" id="675824.A0A1E3Q6N7"/>
<gene>
    <name evidence="3" type="ORF">LIPSTDRAFT_3677</name>
</gene>
<feature type="region of interest" description="Disordered" evidence="1">
    <location>
        <begin position="347"/>
        <end position="370"/>
    </location>
</feature>
<dbReference type="Proteomes" id="UP000094385">
    <property type="component" value="Unassembled WGS sequence"/>
</dbReference>
<organism evidence="3 4">
    <name type="scientific">Lipomyces starkeyi NRRL Y-11557</name>
    <dbReference type="NCBI Taxonomy" id="675824"/>
    <lineage>
        <taxon>Eukaryota</taxon>
        <taxon>Fungi</taxon>
        <taxon>Dikarya</taxon>
        <taxon>Ascomycota</taxon>
        <taxon>Saccharomycotina</taxon>
        <taxon>Lipomycetes</taxon>
        <taxon>Lipomycetales</taxon>
        <taxon>Lipomycetaceae</taxon>
        <taxon>Lipomyces</taxon>
    </lineage>
</organism>
<accession>A0A1E3Q6N7</accession>
<dbReference type="Pfam" id="PF01755">
    <property type="entry name" value="Glyco_transf_25"/>
    <property type="match status" value="1"/>
</dbReference>
<name>A0A1E3Q6N7_LIPST</name>
<evidence type="ECO:0000259" key="2">
    <source>
        <dbReference type="Pfam" id="PF01755"/>
    </source>
</evidence>